<evidence type="ECO:0000313" key="3">
    <source>
        <dbReference type="Proteomes" id="UP001151760"/>
    </source>
</evidence>
<organism evidence="2 3">
    <name type="scientific">Tanacetum coccineum</name>
    <dbReference type="NCBI Taxonomy" id="301880"/>
    <lineage>
        <taxon>Eukaryota</taxon>
        <taxon>Viridiplantae</taxon>
        <taxon>Streptophyta</taxon>
        <taxon>Embryophyta</taxon>
        <taxon>Tracheophyta</taxon>
        <taxon>Spermatophyta</taxon>
        <taxon>Magnoliopsida</taxon>
        <taxon>eudicotyledons</taxon>
        <taxon>Gunneridae</taxon>
        <taxon>Pentapetalae</taxon>
        <taxon>asterids</taxon>
        <taxon>campanulids</taxon>
        <taxon>Asterales</taxon>
        <taxon>Asteraceae</taxon>
        <taxon>Asteroideae</taxon>
        <taxon>Anthemideae</taxon>
        <taxon>Anthemidinae</taxon>
        <taxon>Tanacetum</taxon>
    </lineage>
</organism>
<gene>
    <name evidence="2" type="ORF">Tco_1066764</name>
</gene>
<feature type="region of interest" description="Disordered" evidence="1">
    <location>
        <begin position="176"/>
        <end position="260"/>
    </location>
</feature>
<evidence type="ECO:0000256" key="1">
    <source>
        <dbReference type="SAM" id="MobiDB-lite"/>
    </source>
</evidence>
<feature type="compositionally biased region" description="Basic and acidic residues" evidence="1">
    <location>
        <begin position="243"/>
        <end position="253"/>
    </location>
</feature>
<dbReference type="EMBL" id="BQNB010019414">
    <property type="protein sequence ID" value="GJT85047.1"/>
    <property type="molecule type" value="Genomic_DNA"/>
</dbReference>
<accession>A0ABQ5HCP2</accession>
<feature type="region of interest" description="Disordered" evidence="1">
    <location>
        <begin position="86"/>
        <end position="126"/>
    </location>
</feature>
<sequence length="260" mass="29459">MPYLRFTKAIIHYFMSKHKSISRREGSPMHTVVDDKLLERLKFINKGDAHQIYGKPIPSGWLTDKIKDSEAYQMFYKYPTGLIPPKISRGRAGKEEKLQLRDESDESVSEGQFENRPVGRKKRTPRAVVIKEPSIITKKSAQESSKKLKGIAMLSEAAQLELDIKKAIKMRRHDNRFQHISGDSSKGTGLKPGIPDESARKFVISDEGTGAKLETDDEETDDVDKAKKDDDVDDEMKDDDNDDKSFDITHTIDDSTDSDV</sequence>
<keyword evidence="3" id="KW-1185">Reference proteome</keyword>
<reference evidence="2" key="1">
    <citation type="journal article" date="2022" name="Int. J. Mol. Sci.">
        <title>Draft Genome of Tanacetum Coccineum: Genomic Comparison of Closely Related Tanacetum-Family Plants.</title>
        <authorList>
            <person name="Yamashiro T."/>
            <person name="Shiraishi A."/>
            <person name="Nakayama K."/>
            <person name="Satake H."/>
        </authorList>
    </citation>
    <scope>NUCLEOTIDE SEQUENCE</scope>
</reference>
<feature type="compositionally biased region" description="Basic and acidic residues" evidence="1">
    <location>
        <begin position="92"/>
        <end position="102"/>
    </location>
</feature>
<evidence type="ECO:0000313" key="2">
    <source>
        <dbReference type="EMBL" id="GJT85047.1"/>
    </source>
</evidence>
<comment type="caution">
    <text evidence="2">The sequence shown here is derived from an EMBL/GenBank/DDBJ whole genome shotgun (WGS) entry which is preliminary data.</text>
</comment>
<dbReference type="Proteomes" id="UP001151760">
    <property type="component" value="Unassembled WGS sequence"/>
</dbReference>
<reference evidence="2" key="2">
    <citation type="submission" date="2022-01" db="EMBL/GenBank/DDBJ databases">
        <authorList>
            <person name="Yamashiro T."/>
            <person name="Shiraishi A."/>
            <person name="Satake H."/>
            <person name="Nakayama K."/>
        </authorList>
    </citation>
    <scope>NUCLEOTIDE SEQUENCE</scope>
</reference>
<feature type="compositionally biased region" description="Acidic residues" evidence="1">
    <location>
        <begin position="231"/>
        <end position="242"/>
    </location>
</feature>
<protein>
    <submittedName>
        <fullName evidence="2">Uncharacterized protein</fullName>
    </submittedName>
</protein>
<name>A0ABQ5HCP2_9ASTR</name>
<proteinExistence type="predicted"/>